<reference evidence="2" key="1">
    <citation type="submission" date="2021-02" db="EMBL/GenBank/DDBJ databases">
        <authorList>
            <person name="Nowell W R."/>
        </authorList>
    </citation>
    <scope>NUCLEOTIDE SEQUENCE</scope>
    <source>
        <strain evidence="2">Ploen Becks lab</strain>
    </source>
</reference>
<evidence type="ECO:0000313" key="2">
    <source>
        <dbReference type="EMBL" id="CAF1032905.1"/>
    </source>
</evidence>
<gene>
    <name evidence="2" type="ORF">OXX778_LOCUS17959</name>
</gene>
<evidence type="ECO:0000313" key="3">
    <source>
        <dbReference type="Proteomes" id="UP000663879"/>
    </source>
</evidence>
<evidence type="ECO:0000259" key="1">
    <source>
        <dbReference type="Pfam" id="PF00564"/>
    </source>
</evidence>
<organism evidence="2 3">
    <name type="scientific">Brachionus calyciflorus</name>
    <dbReference type="NCBI Taxonomy" id="104777"/>
    <lineage>
        <taxon>Eukaryota</taxon>
        <taxon>Metazoa</taxon>
        <taxon>Spiralia</taxon>
        <taxon>Gnathifera</taxon>
        <taxon>Rotifera</taxon>
        <taxon>Eurotatoria</taxon>
        <taxon>Monogononta</taxon>
        <taxon>Pseudotrocha</taxon>
        <taxon>Ploima</taxon>
        <taxon>Brachionidae</taxon>
        <taxon>Brachionus</taxon>
    </lineage>
</organism>
<dbReference type="InterPro" id="IPR000270">
    <property type="entry name" value="PB1_dom"/>
</dbReference>
<feature type="domain" description="PB1" evidence="1">
    <location>
        <begin position="50"/>
        <end position="86"/>
    </location>
</feature>
<comment type="caution">
    <text evidence="2">The sequence shown here is derived from an EMBL/GenBank/DDBJ whole genome shotgun (WGS) entry which is preliminary data.</text>
</comment>
<sequence>MPDLLIKAHLLKNIPENLRSDQIQEIKYFDLKYSDYNFLLKTLKNKLVSLFSPVIKNENDMVLFWKDSDGDLIRINNEKDLSNALKFSLGQLSFK</sequence>
<dbReference type="SUPFAM" id="SSF54277">
    <property type="entry name" value="CAD &amp; PB1 domains"/>
    <property type="match status" value="1"/>
</dbReference>
<dbReference type="Pfam" id="PF00564">
    <property type="entry name" value="PB1"/>
    <property type="match status" value="1"/>
</dbReference>
<proteinExistence type="predicted"/>
<keyword evidence="3" id="KW-1185">Reference proteome</keyword>
<dbReference type="Proteomes" id="UP000663879">
    <property type="component" value="Unassembled WGS sequence"/>
</dbReference>
<protein>
    <recommendedName>
        <fullName evidence="1">PB1 domain-containing protein</fullName>
    </recommendedName>
</protein>
<accession>A0A814J607</accession>
<dbReference type="AlphaFoldDB" id="A0A814J607"/>
<dbReference type="Gene3D" id="3.10.20.90">
    <property type="entry name" value="Phosphatidylinositol 3-kinase Catalytic Subunit, Chain A, domain 1"/>
    <property type="match status" value="1"/>
</dbReference>
<name>A0A814J607_9BILA</name>
<dbReference type="EMBL" id="CAJNOC010004764">
    <property type="protein sequence ID" value="CAF1032905.1"/>
    <property type="molecule type" value="Genomic_DNA"/>
</dbReference>